<feature type="binding site" evidence="7">
    <location>
        <position position="580"/>
    </location>
    <ligand>
        <name>Ca(2+)</name>
        <dbReference type="ChEBI" id="CHEBI:29108"/>
    </ligand>
</feature>
<keyword evidence="4 9" id="KW-0378">Hydrolase</keyword>
<dbReference type="SUPFAM" id="SSF48225">
    <property type="entry name" value="Seven-hairpin glycosidases"/>
    <property type="match status" value="1"/>
</dbReference>
<evidence type="ECO:0000256" key="9">
    <source>
        <dbReference type="RuleBase" id="RU361193"/>
    </source>
</evidence>
<dbReference type="EMBL" id="JAFJYH010000064">
    <property type="protein sequence ID" value="KAG4421506.1"/>
    <property type="molecule type" value="Genomic_DNA"/>
</dbReference>
<evidence type="ECO:0000256" key="6">
    <source>
        <dbReference type="PIRSR" id="PIRSR601382-1"/>
    </source>
</evidence>
<keyword evidence="9" id="KW-0326">Glycosidase</keyword>
<dbReference type="InterPro" id="IPR001382">
    <property type="entry name" value="Glyco_hydro_47"/>
</dbReference>
<dbReference type="GO" id="GO:0005975">
    <property type="term" value="P:carbohydrate metabolic process"/>
    <property type="evidence" value="ECO:0007669"/>
    <property type="project" value="InterPro"/>
</dbReference>
<comment type="similarity">
    <text evidence="3 9">Belongs to the glycosyl hydrolase 47 family.</text>
</comment>
<feature type="active site" evidence="6">
    <location>
        <position position="494"/>
    </location>
</feature>
<dbReference type="Gene3D" id="1.50.10.10">
    <property type="match status" value="1"/>
</dbReference>
<dbReference type="InterPro" id="IPR036026">
    <property type="entry name" value="Seven-hairpin_glycosidases"/>
</dbReference>
<feature type="active site" description="Proton donor" evidence="6">
    <location>
        <position position="178"/>
    </location>
</feature>
<dbReference type="GO" id="GO:0004571">
    <property type="term" value="F:mannosyl-oligosaccharide 1,2-alpha-mannosidase activity"/>
    <property type="evidence" value="ECO:0007669"/>
    <property type="project" value="InterPro"/>
</dbReference>
<dbReference type="PRINTS" id="PR00747">
    <property type="entry name" value="GLYHDRLASE47"/>
</dbReference>
<dbReference type="GO" id="GO:0036503">
    <property type="term" value="P:ERAD pathway"/>
    <property type="evidence" value="ECO:0007669"/>
    <property type="project" value="UniProtKB-ARBA"/>
</dbReference>
<dbReference type="OrthoDB" id="8118055at2759"/>
<evidence type="ECO:0000256" key="7">
    <source>
        <dbReference type="PIRSR" id="PIRSR601382-2"/>
    </source>
</evidence>
<dbReference type="InterPro" id="IPR050749">
    <property type="entry name" value="Glycosyl_Hydrolase_47"/>
</dbReference>
<dbReference type="InterPro" id="IPR012341">
    <property type="entry name" value="6hp_glycosidase-like_sf"/>
</dbReference>
<feature type="active site" evidence="6">
    <location>
        <position position="316"/>
    </location>
</feature>
<gene>
    <name evidence="10" type="ORF">IFR04_005345</name>
</gene>
<feature type="disulfide bond" evidence="8">
    <location>
        <begin position="391"/>
        <end position="420"/>
    </location>
</feature>
<dbReference type="FunFam" id="1.50.10.10:FF:000037">
    <property type="entry name" value="alpha-1,2-Mannosidase"/>
    <property type="match status" value="1"/>
</dbReference>
<keyword evidence="7" id="KW-0479">Metal-binding</keyword>
<dbReference type="GO" id="GO:0005783">
    <property type="term" value="C:endoplasmic reticulum"/>
    <property type="evidence" value="ECO:0007669"/>
    <property type="project" value="TreeGrafter"/>
</dbReference>
<evidence type="ECO:0000256" key="5">
    <source>
        <dbReference type="ARBA" id="ARBA00023157"/>
    </source>
</evidence>
<evidence type="ECO:0000256" key="2">
    <source>
        <dbReference type="ARBA" id="ARBA00004922"/>
    </source>
</evidence>
<dbReference type="GO" id="GO:0005509">
    <property type="term" value="F:calcium ion binding"/>
    <property type="evidence" value="ECO:0007669"/>
    <property type="project" value="InterPro"/>
</dbReference>
<keyword evidence="11" id="KW-1185">Reference proteome</keyword>
<comment type="cofactor">
    <cofactor evidence="1 7">
        <name>Ca(2+)</name>
        <dbReference type="ChEBI" id="CHEBI:29108"/>
    </cofactor>
</comment>
<evidence type="ECO:0000256" key="1">
    <source>
        <dbReference type="ARBA" id="ARBA00001913"/>
    </source>
</evidence>
<dbReference type="GO" id="GO:0016020">
    <property type="term" value="C:membrane"/>
    <property type="evidence" value="ECO:0007669"/>
    <property type="project" value="InterPro"/>
</dbReference>
<evidence type="ECO:0000256" key="4">
    <source>
        <dbReference type="ARBA" id="ARBA00022801"/>
    </source>
</evidence>
<organism evidence="10 11">
    <name type="scientific">Cadophora malorum</name>
    <dbReference type="NCBI Taxonomy" id="108018"/>
    <lineage>
        <taxon>Eukaryota</taxon>
        <taxon>Fungi</taxon>
        <taxon>Dikarya</taxon>
        <taxon>Ascomycota</taxon>
        <taxon>Pezizomycotina</taxon>
        <taxon>Leotiomycetes</taxon>
        <taxon>Helotiales</taxon>
        <taxon>Ploettnerulaceae</taxon>
        <taxon>Cadophora</taxon>
    </lineage>
</organism>
<sequence>MMSRWRISLVFAAIFLGFFFFNRKRFPTQKDVTQQGRPVPVPESFKSNFQWSSVPQKFSVTSITTLPTPISDSIPRIQHKFKAETKSEKDIRLSRLSLVKGNFTHAWKGYKKHGWLRDEVKPLSGDSHDPFGGWAATLVDSLDTLWIMGLKEEFQEAVNAIKQIDFSTCALDELNVFETTIRYLGGFLSAYDLSGNEFPILIQKATELGDMLYKAFDTPNRLPIVRWKFKAALEGAIQEAHDSVLVSEPGSLTLEFTRLSQVTGDPKYYDAVQRVMDLFDRQQDKTKLPGMWPVIVNLKNSDVKDYGGFTIGGMADSLYEYLPKQHILLGGGTQQYRRMYEYAIIAIKRNIFYRPMTYGGENIRLAGNVDSDGRTPVSELNTKSEMQHLSCFAGGMVAIASKVFDNPDDLNLARKLVEGCLWAYEVMPLGIMPEILHTVACDDEDTCPWNEAKWHEKISETHEGPEDAQAKIRAHHLAAGVVKVDDTRYILRPEAIESVFILYRITGDPSLPERAWNMFNAIIQHTLTDIAHAGLDDCTVLNPPKADRMESFWMAETLKYFYLIFSEPHVVSLDEYVLNTEAHPLKRPT</sequence>
<keyword evidence="5 8" id="KW-1015">Disulfide bond</keyword>
<evidence type="ECO:0000256" key="8">
    <source>
        <dbReference type="PIRSR" id="PIRSR601382-3"/>
    </source>
</evidence>
<dbReference type="Pfam" id="PF01532">
    <property type="entry name" value="Glyco_hydro_47"/>
    <property type="match status" value="1"/>
</dbReference>
<reference evidence="10" key="1">
    <citation type="submission" date="2021-02" db="EMBL/GenBank/DDBJ databases">
        <title>Genome sequence Cadophora malorum strain M34.</title>
        <authorList>
            <person name="Stefanovic E."/>
            <person name="Vu D."/>
            <person name="Scully C."/>
            <person name="Dijksterhuis J."/>
            <person name="Roader J."/>
            <person name="Houbraken J."/>
        </authorList>
    </citation>
    <scope>NUCLEOTIDE SEQUENCE</scope>
    <source>
        <strain evidence="10">M34</strain>
    </source>
</reference>
<evidence type="ECO:0000313" key="10">
    <source>
        <dbReference type="EMBL" id="KAG4421506.1"/>
    </source>
</evidence>
<dbReference type="EC" id="3.2.1.-" evidence="9"/>
<comment type="caution">
    <text evidence="10">The sequence shown here is derived from an EMBL/GenBank/DDBJ whole genome shotgun (WGS) entry which is preliminary data.</text>
</comment>
<dbReference type="UniPathway" id="UPA00378"/>
<comment type="pathway">
    <text evidence="2">Protein modification; protein glycosylation.</text>
</comment>
<accession>A0A8H7TM84</accession>
<proteinExistence type="inferred from homology"/>
<dbReference type="PANTHER" id="PTHR11742:SF49">
    <property type="entry name" value="ALPHA-1,2-MANNOSIDASE"/>
    <property type="match status" value="1"/>
</dbReference>
<protein>
    <recommendedName>
        <fullName evidence="9">alpha-1,2-Mannosidase</fullName>
        <ecNumber evidence="9">3.2.1.-</ecNumber>
    </recommendedName>
</protein>
<dbReference type="PANTHER" id="PTHR11742">
    <property type="entry name" value="MANNOSYL-OLIGOSACCHARIDE ALPHA-1,2-MANNOSIDASE-RELATED"/>
    <property type="match status" value="1"/>
</dbReference>
<evidence type="ECO:0000313" key="11">
    <source>
        <dbReference type="Proteomes" id="UP000664132"/>
    </source>
</evidence>
<feature type="active site" description="Proton donor" evidence="6">
    <location>
        <position position="434"/>
    </location>
</feature>
<name>A0A8H7TM84_9HELO</name>
<dbReference type="AlphaFoldDB" id="A0A8H7TM84"/>
<keyword evidence="7" id="KW-0106">Calcium</keyword>
<dbReference type="Proteomes" id="UP000664132">
    <property type="component" value="Unassembled WGS sequence"/>
</dbReference>
<evidence type="ECO:0000256" key="3">
    <source>
        <dbReference type="ARBA" id="ARBA00007658"/>
    </source>
</evidence>